<dbReference type="PANTHER" id="PTHR30135:SF3">
    <property type="entry name" value="GLUCONEOGENESIS FACTOR-RELATED"/>
    <property type="match status" value="1"/>
</dbReference>
<dbReference type="EMBL" id="FOES01000009">
    <property type="protein sequence ID" value="SEQ23718.1"/>
    <property type="molecule type" value="Genomic_DNA"/>
</dbReference>
<dbReference type="InterPro" id="IPR038136">
    <property type="entry name" value="CofD-like_dom_sf"/>
</dbReference>
<comment type="similarity">
    <text evidence="2">Belongs to the gluconeogenesis factor family.</text>
</comment>
<keyword evidence="4" id="KW-1185">Reference proteome</keyword>
<dbReference type="CDD" id="cd07187">
    <property type="entry name" value="YvcK_like"/>
    <property type="match status" value="1"/>
</dbReference>
<sequence length="318" mass="34832">MTNVNGPKVVVIGGGTGLPVLLRGLRRYPINLSAIVTVSDDGGSTGRLREDLSIPAPGDIRKVIASMSDVEPTLLKLFQHRFENGNGISGHSLGNLILAGMTSITGDFYSGIKEISRVFNVKGRIYPIANENMYLKAEFEDGTVVRGESNIPKVGKPIKRVFYDPPKIEPLPEAVRAIKRAEMIVVAPGSLYTSIIPNLIAPEIKQAILKAKAKKYYICNIMTQYGETEGYKASDHIKALHDHVGDQFIDEIVVHGEAIAPNIKEGYAKEKAEPVTCDEESLMDMGVQILKDDIASLHEDGTLKHDEQKIAKLLYNLL</sequence>
<dbReference type="NCBIfam" id="TIGR01826">
    <property type="entry name" value="CofD_related"/>
    <property type="match status" value="1"/>
</dbReference>
<organism evidence="3 4">
    <name type="scientific">Piscibacillus halophilus</name>
    <dbReference type="NCBI Taxonomy" id="571933"/>
    <lineage>
        <taxon>Bacteria</taxon>
        <taxon>Bacillati</taxon>
        <taxon>Bacillota</taxon>
        <taxon>Bacilli</taxon>
        <taxon>Bacillales</taxon>
        <taxon>Bacillaceae</taxon>
        <taxon>Piscibacillus</taxon>
    </lineage>
</organism>
<dbReference type="InterPro" id="IPR002882">
    <property type="entry name" value="CofD"/>
</dbReference>
<evidence type="ECO:0000256" key="1">
    <source>
        <dbReference type="ARBA" id="ARBA00022490"/>
    </source>
</evidence>
<comment type="subcellular location">
    <subcellularLocation>
        <location evidence="2">Cytoplasm</location>
    </subcellularLocation>
</comment>
<dbReference type="HAMAP" id="MF_00973">
    <property type="entry name" value="Gluconeogen_factor"/>
    <property type="match status" value="1"/>
</dbReference>
<keyword evidence="1 2" id="KW-0963">Cytoplasm</keyword>
<dbReference type="SUPFAM" id="SSF142338">
    <property type="entry name" value="CofD-like"/>
    <property type="match status" value="1"/>
</dbReference>
<dbReference type="GO" id="GO:0043743">
    <property type="term" value="F:LPPG:FO 2-phospho-L-lactate transferase activity"/>
    <property type="evidence" value="ECO:0007669"/>
    <property type="project" value="InterPro"/>
</dbReference>
<dbReference type="Proteomes" id="UP000199427">
    <property type="component" value="Unassembled WGS sequence"/>
</dbReference>
<dbReference type="Gene3D" id="3.40.50.10680">
    <property type="entry name" value="CofD-like domains"/>
    <property type="match status" value="1"/>
</dbReference>
<dbReference type="OrthoDB" id="9783842at2"/>
<name>A0A1H9EFD6_9BACI</name>
<dbReference type="GO" id="GO:0008360">
    <property type="term" value="P:regulation of cell shape"/>
    <property type="evidence" value="ECO:0007669"/>
    <property type="project" value="UniProtKB-UniRule"/>
</dbReference>
<dbReference type="AlphaFoldDB" id="A0A1H9EFD6"/>
<accession>A0A1H9EFD6</accession>
<comment type="function">
    <text evidence="2">Required for morphogenesis under gluconeogenic growth conditions.</text>
</comment>
<dbReference type="STRING" id="571933.SAMN05216362_10934"/>
<dbReference type="InterPro" id="IPR010119">
    <property type="entry name" value="Gluconeogen_factor"/>
</dbReference>
<dbReference type="GO" id="GO:0005737">
    <property type="term" value="C:cytoplasm"/>
    <property type="evidence" value="ECO:0007669"/>
    <property type="project" value="UniProtKB-SubCell"/>
</dbReference>
<reference evidence="3 4" key="1">
    <citation type="submission" date="2016-10" db="EMBL/GenBank/DDBJ databases">
        <authorList>
            <person name="de Groot N.N."/>
        </authorList>
    </citation>
    <scope>NUCLEOTIDE SEQUENCE [LARGE SCALE GENOMIC DNA]</scope>
    <source>
        <strain evidence="3 4">DSM 21633</strain>
    </source>
</reference>
<proteinExistence type="inferred from homology"/>
<evidence type="ECO:0000313" key="3">
    <source>
        <dbReference type="EMBL" id="SEQ23718.1"/>
    </source>
</evidence>
<protein>
    <recommendedName>
        <fullName evidence="2">Gluconeogenesis factor</fullName>
    </recommendedName>
</protein>
<evidence type="ECO:0000256" key="2">
    <source>
        <dbReference type="HAMAP-Rule" id="MF_00973"/>
    </source>
</evidence>
<dbReference type="Pfam" id="PF01933">
    <property type="entry name" value="CofD"/>
    <property type="match status" value="1"/>
</dbReference>
<evidence type="ECO:0000313" key="4">
    <source>
        <dbReference type="Proteomes" id="UP000199427"/>
    </source>
</evidence>
<gene>
    <name evidence="3" type="ORF">SAMN05216362_10934</name>
</gene>
<dbReference type="PANTHER" id="PTHR30135">
    <property type="entry name" value="UNCHARACTERIZED PROTEIN YVCK-RELATED"/>
    <property type="match status" value="1"/>
</dbReference>
<dbReference type="RefSeq" id="WP_091773178.1">
    <property type="nucleotide sequence ID" value="NZ_CAESCL010000003.1"/>
</dbReference>